<dbReference type="Pfam" id="PF04107">
    <property type="entry name" value="GCS2"/>
    <property type="match status" value="1"/>
</dbReference>
<keyword evidence="2" id="KW-1185">Reference proteome</keyword>
<reference evidence="1 2" key="1">
    <citation type="submission" date="2019-07" db="EMBL/GenBank/DDBJ databases">
        <title>Genomic Encyclopedia of Type Strains, Phase I: the one thousand microbial genomes (KMG-I) project.</title>
        <authorList>
            <person name="Kyrpides N."/>
        </authorList>
    </citation>
    <scope>NUCLEOTIDE SEQUENCE [LARGE SCALE GENOMIC DNA]</scope>
    <source>
        <strain evidence="1 2">DSM 375</strain>
    </source>
</reference>
<protein>
    <submittedName>
        <fullName evidence="1">Glutamate-cysteine ligase</fullName>
    </submittedName>
</protein>
<keyword evidence="1" id="KW-0436">Ligase</keyword>
<dbReference type="RefSeq" id="WP_144570940.1">
    <property type="nucleotide sequence ID" value="NZ_VLKG01000003.1"/>
</dbReference>
<evidence type="ECO:0000313" key="1">
    <source>
        <dbReference type="EMBL" id="TWH76295.1"/>
    </source>
</evidence>
<dbReference type="GO" id="GO:0004357">
    <property type="term" value="F:glutamate-cysteine ligase activity"/>
    <property type="evidence" value="ECO:0007669"/>
    <property type="project" value="InterPro"/>
</dbReference>
<dbReference type="InterPro" id="IPR014746">
    <property type="entry name" value="Gln_synth/guanido_kin_cat_dom"/>
</dbReference>
<dbReference type="InterPro" id="IPR006336">
    <property type="entry name" value="GCS2"/>
</dbReference>
<accession>A0A562J0H1</accession>
<dbReference type="AlphaFoldDB" id="A0A562J0H1"/>
<dbReference type="GO" id="GO:0042398">
    <property type="term" value="P:modified amino acid biosynthetic process"/>
    <property type="evidence" value="ECO:0007669"/>
    <property type="project" value="InterPro"/>
</dbReference>
<evidence type="ECO:0000313" key="2">
    <source>
        <dbReference type="Proteomes" id="UP000319627"/>
    </source>
</evidence>
<sequence length="389" mass="43436">MSSAIAVRCGLEFEYLLANTQGPNVGQLRDFADLDFHELSALLADKPGRNDPELAVGDMGIRQGYWYLEGDERFHPNGDFDTLAVKGVEIRTPPAQSVTAAIEQLLHIEQQLLERLGQHGLGLAIAGLNPRHERYVFTPPLNVFEQQLRAEDHEYDGMEVSTLTFGPDINLSFAGWDSARNLAVARKLNYYAPYIVPFSFSAPFWAGQPWAGDSRRTWVRSSCRPIVKTFVAPEALTEPPASPLLRPARIAIEEGRIEFKAFDAMPCLELLKACCYLLIGLCLDEQLKGQTDETALALFRRAAWHGFEDPEVYTGATQVLLAATKALQQYGEPEGVQALVLLQQALERRLNPAHWMRAEHRQYHLGGLATTPTFSVLREVSFARKTDNS</sequence>
<dbReference type="OrthoDB" id="143227at2"/>
<dbReference type="EMBL" id="VLKG01000003">
    <property type="protein sequence ID" value="TWH76295.1"/>
    <property type="molecule type" value="Genomic_DNA"/>
</dbReference>
<name>A0A562J0H1_9GAMM</name>
<proteinExistence type="predicted"/>
<dbReference type="Gene3D" id="3.30.590.20">
    <property type="match status" value="1"/>
</dbReference>
<dbReference type="Proteomes" id="UP000319627">
    <property type="component" value="Unassembled WGS sequence"/>
</dbReference>
<dbReference type="SUPFAM" id="SSF55931">
    <property type="entry name" value="Glutamine synthetase/guanido kinase"/>
    <property type="match status" value="1"/>
</dbReference>
<comment type="caution">
    <text evidence="1">The sequence shown here is derived from an EMBL/GenBank/DDBJ whole genome shotgun (WGS) entry which is preliminary data.</text>
</comment>
<organism evidence="1 2">
    <name type="scientific">Azomonas agilis</name>
    <dbReference type="NCBI Taxonomy" id="116849"/>
    <lineage>
        <taxon>Bacteria</taxon>
        <taxon>Pseudomonadati</taxon>
        <taxon>Pseudomonadota</taxon>
        <taxon>Gammaproteobacteria</taxon>
        <taxon>Pseudomonadales</taxon>
        <taxon>Pseudomonadaceae</taxon>
        <taxon>Azomonas</taxon>
    </lineage>
</organism>
<gene>
    <name evidence="1" type="ORF">LX59_01218</name>
</gene>